<dbReference type="AlphaFoldDB" id="A0A0V8GEN3"/>
<dbReference type="HAMAP" id="MF_01184">
    <property type="entry name" value="XPRTase"/>
    <property type="match status" value="1"/>
</dbReference>
<dbReference type="PANTHER" id="PTHR43864">
    <property type="entry name" value="HYPOXANTHINE/GUANINE PHOSPHORIBOSYLTRANSFERASE"/>
    <property type="match status" value="1"/>
</dbReference>
<dbReference type="NCBIfam" id="TIGR01744">
    <property type="entry name" value="XPRTase"/>
    <property type="match status" value="1"/>
</dbReference>
<comment type="caution">
    <text evidence="8">The sequence shown here is derived from an EMBL/GenBank/DDBJ whole genome shotgun (WGS) entry which is preliminary data.</text>
</comment>
<dbReference type="EMBL" id="LNQL01000003">
    <property type="protein sequence ID" value="KSU48733.1"/>
    <property type="molecule type" value="Genomic_DNA"/>
</dbReference>
<comment type="similarity">
    <text evidence="5">Belongs to the purine/pyrimidine phosphoribosyltransferase family. Xpt subfamily.</text>
</comment>
<dbReference type="GO" id="GO:0000310">
    <property type="term" value="F:xanthine phosphoribosyltransferase activity"/>
    <property type="evidence" value="ECO:0007669"/>
    <property type="project" value="UniProtKB-UniRule"/>
</dbReference>
<dbReference type="GO" id="GO:0005737">
    <property type="term" value="C:cytoplasm"/>
    <property type="evidence" value="ECO:0007669"/>
    <property type="project" value="UniProtKB-SubCell"/>
</dbReference>
<feature type="binding site" evidence="5">
    <location>
        <position position="20"/>
    </location>
    <ligand>
        <name>xanthine</name>
        <dbReference type="ChEBI" id="CHEBI:17712"/>
    </ligand>
</feature>
<dbReference type="Pfam" id="PF00156">
    <property type="entry name" value="Pribosyltran"/>
    <property type="match status" value="1"/>
</dbReference>
<evidence type="ECO:0000256" key="5">
    <source>
        <dbReference type="HAMAP-Rule" id="MF_01184"/>
    </source>
</evidence>
<dbReference type="NCBIfam" id="NF006671">
    <property type="entry name" value="PRK09219.1"/>
    <property type="match status" value="1"/>
</dbReference>
<dbReference type="OrthoDB" id="9790678at2"/>
<dbReference type="EMBL" id="LDQV01000038">
    <property type="protein sequence ID" value="KTR25387.1"/>
    <property type="molecule type" value="Genomic_DNA"/>
</dbReference>
<dbReference type="GO" id="GO:0046110">
    <property type="term" value="P:xanthine metabolic process"/>
    <property type="evidence" value="ECO:0007669"/>
    <property type="project" value="UniProtKB-UniRule"/>
</dbReference>
<dbReference type="Gene3D" id="3.40.50.2020">
    <property type="match status" value="1"/>
</dbReference>
<name>A0A0V8GEN3_9BACL</name>
<evidence type="ECO:0000259" key="7">
    <source>
        <dbReference type="Pfam" id="PF00156"/>
    </source>
</evidence>
<evidence type="ECO:0000256" key="4">
    <source>
        <dbReference type="ARBA" id="ARBA00022726"/>
    </source>
</evidence>
<dbReference type="EC" id="2.4.2.22" evidence="5 6"/>
<organism evidence="8 10">
    <name type="scientific">Exiguobacterium indicum</name>
    <dbReference type="NCBI Taxonomy" id="296995"/>
    <lineage>
        <taxon>Bacteria</taxon>
        <taxon>Bacillati</taxon>
        <taxon>Bacillota</taxon>
        <taxon>Bacilli</taxon>
        <taxon>Bacillales</taxon>
        <taxon>Bacillales Family XII. Incertae Sedis</taxon>
        <taxon>Exiguobacterium</taxon>
    </lineage>
</organism>
<dbReference type="InterPro" id="IPR050118">
    <property type="entry name" value="Pur/Pyrimidine_PRTase"/>
</dbReference>
<protein>
    <recommendedName>
        <fullName evidence="5 6">Xanthine phosphoribosyltransferase</fullName>
        <shortName evidence="5">XPRTase</shortName>
        <ecNumber evidence="5 6">2.4.2.22</ecNumber>
    </recommendedName>
</protein>
<evidence type="ECO:0000313" key="11">
    <source>
        <dbReference type="Proteomes" id="UP000072605"/>
    </source>
</evidence>
<dbReference type="Proteomes" id="UP000053797">
    <property type="component" value="Unassembled WGS sequence"/>
</dbReference>
<keyword evidence="3 5" id="KW-0808">Transferase</keyword>
<evidence type="ECO:0000313" key="10">
    <source>
        <dbReference type="Proteomes" id="UP000053797"/>
    </source>
</evidence>
<evidence type="ECO:0000256" key="3">
    <source>
        <dbReference type="ARBA" id="ARBA00022679"/>
    </source>
</evidence>
<dbReference type="CDD" id="cd06223">
    <property type="entry name" value="PRTases_typeI"/>
    <property type="match status" value="1"/>
</dbReference>
<keyword evidence="1 5" id="KW-0963">Cytoplasm</keyword>
<dbReference type="GO" id="GO:0032265">
    <property type="term" value="P:XMP salvage"/>
    <property type="evidence" value="ECO:0007669"/>
    <property type="project" value="UniProtKB-UniRule"/>
</dbReference>
<dbReference type="SUPFAM" id="SSF53271">
    <property type="entry name" value="PRTase-like"/>
    <property type="match status" value="1"/>
</dbReference>
<dbReference type="InterPro" id="IPR010079">
    <property type="entry name" value="Xanthine_PRibTrfase"/>
</dbReference>
<feature type="binding site" evidence="5">
    <location>
        <position position="156"/>
    </location>
    <ligand>
        <name>xanthine</name>
        <dbReference type="ChEBI" id="CHEBI:17712"/>
    </ligand>
</feature>
<feature type="binding site" evidence="5">
    <location>
        <begin position="128"/>
        <end position="132"/>
    </location>
    <ligand>
        <name>5-phospho-alpha-D-ribose 1-diphosphate</name>
        <dbReference type="ChEBI" id="CHEBI:58017"/>
    </ligand>
</feature>
<gene>
    <name evidence="5" type="primary">xpt</name>
    <name evidence="8" type="ORF">AS033_10405</name>
    <name evidence="9" type="ORF">RSA11_15480</name>
</gene>
<dbReference type="RefSeq" id="WP_023466757.1">
    <property type="nucleotide sequence ID" value="NZ_FMYN01000003.1"/>
</dbReference>
<proteinExistence type="inferred from homology"/>
<dbReference type="GeneID" id="90837713"/>
<reference evidence="9 11" key="2">
    <citation type="journal article" date="2016" name="Front. Microbiol.">
        <title>Genomic Resource of Rice Seed Associated Bacteria.</title>
        <authorList>
            <person name="Midha S."/>
            <person name="Bansal K."/>
            <person name="Sharma S."/>
            <person name="Kumar N."/>
            <person name="Patil P.P."/>
            <person name="Chaudhry V."/>
            <person name="Patil P.B."/>
        </authorList>
    </citation>
    <scope>NUCLEOTIDE SEQUENCE [LARGE SCALE GENOMIC DNA]</scope>
    <source>
        <strain evidence="9 11">RSA11</strain>
    </source>
</reference>
<dbReference type="InterPro" id="IPR000836">
    <property type="entry name" value="PRTase_dom"/>
</dbReference>
<accession>A0A0V8GEN3</accession>
<sequence>MKRLHDMINQEGIVLSDQVLKVDAFLNHQVDPTLMWEIAYEFMDRFQDAGITRILTIEAGGIAPAMMTALRLGVPMVYARKTKSVTLNEGTISAEVFSFTKQQTSTITVAEKYLQPGERVLIIDDFLANGEAAFGLARLVEQAGAEVAGFGIVIEKSFQPGRQKLIEAGFRVESLARVESLKDGKATFVDSVTV</sequence>
<dbReference type="GO" id="GO:0006166">
    <property type="term" value="P:purine ribonucleoside salvage"/>
    <property type="evidence" value="ECO:0007669"/>
    <property type="project" value="UniProtKB-KW"/>
</dbReference>
<comment type="function">
    <text evidence="5">Converts the preformed base xanthine, a product of nucleic acid breakdown, to xanthosine 5'-monophosphate (XMP), so it can be reused for RNA or DNA synthesis.</text>
</comment>
<comment type="pathway">
    <text evidence="5">Purine metabolism; XMP biosynthesis via salvage pathway; XMP from xanthine: step 1/1.</text>
</comment>
<keyword evidence="4 5" id="KW-0660">Purine salvage</keyword>
<evidence type="ECO:0000313" key="9">
    <source>
        <dbReference type="EMBL" id="KTR25387.1"/>
    </source>
</evidence>
<evidence type="ECO:0000313" key="8">
    <source>
        <dbReference type="EMBL" id="KSU48733.1"/>
    </source>
</evidence>
<comment type="subunit">
    <text evidence="5">Homodimer.</text>
</comment>
<reference evidence="8 10" key="1">
    <citation type="journal article" date="2015" name="Int. J. Syst. Evol. Microbiol.">
        <title>Exiguobacterium enclense sp. nov., isolated from sediment.</title>
        <authorList>
            <person name="Dastager S.G."/>
            <person name="Mawlankar R."/>
            <person name="Sonalkar V.V."/>
            <person name="Thorat M.N."/>
            <person name="Mual P."/>
            <person name="Verma A."/>
            <person name="Krishnamurthi S."/>
            <person name="Tang S.K."/>
            <person name="Li W.J."/>
        </authorList>
    </citation>
    <scope>NUCLEOTIDE SEQUENCE [LARGE SCALE GENOMIC DNA]</scope>
    <source>
        <strain evidence="8 10">NIO-1109</strain>
    </source>
</reference>
<keyword evidence="2 5" id="KW-0328">Glycosyltransferase</keyword>
<dbReference type="PANTHER" id="PTHR43864:SF1">
    <property type="entry name" value="XANTHINE PHOSPHORIBOSYLTRANSFERASE"/>
    <property type="match status" value="1"/>
</dbReference>
<comment type="catalytic activity">
    <reaction evidence="5">
        <text>XMP + diphosphate = xanthine + 5-phospho-alpha-D-ribose 1-diphosphate</text>
        <dbReference type="Rhea" id="RHEA:10800"/>
        <dbReference type="ChEBI" id="CHEBI:17712"/>
        <dbReference type="ChEBI" id="CHEBI:33019"/>
        <dbReference type="ChEBI" id="CHEBI:57464"/>
        <dbReference type="ChEBI" id="CHEBI:58017"/>
        <dbReference type="EC" id="2.4.2.22"/>
    </reaction>
</comment>
<feature type="binding site" evidence="5">
    <location>
        <position position="27"/>
    </location>
    <ligand>
        <name>xanthine</name>
        <dbReference type="ChEBI" id="CHEBI:17712"/>
    </ligand>
</feature>
<feature type="domain" description="Phosphoribosyltransferase" evidence="7">
    <location>
        <begin position="49"/>
        <end position="157"/>
    </location>
</feature>
<dbReference type="InterPro" id="IPR029057">
    <property type="entry name" value="PRTase-like"/>
</dbReference>
<evidence type="ECO:0000256" key="2">
    <source>
        <dbReference type="ARBA" id="ARBA00022676"/>
    </source>
</evidence>
<dbReference type="UniPathway" id="UPA00602">
    <property type="reaction ID" value="UER00658"/>
</dbReference>
<comment type="subcellular location">
    <subcellularLocation>
        <location evidence="5">Cytoplasm</location>
    </subcellularLocation>
</comment>
<evidence type="ECO:0000256" key="6">
    <source>
        <dbReference type="NCBIfam" id="TIGR01744"/>
    </source>
</evidence>
<evidence type="ECO:0000256" key="1">
    <source>
        <dbReference type="ARBA" id="ARBA00022490"/>
    </source>
</evidence>
<dbReference type="Proteomes" id="UP000072605">
    <property type="component" value="Unassembled WGS sequence"/>
</dbReference>